<feature type="compositionally biased region" description="Polar residues" evidence="1">
    <location>
        <begin position="569"/>
        <end position="583"/>
    </location>
</feature>
<feature type="region of interest" description="Disordered" evidence="1">
    <location>
        <begin position="238"/>
        <end position="265"/>
    </location>
</feature>
<dbReference type="AlphaFoldDB" id="A0A1J1INP4"/>
<gene>
    <name evidence="2" type="primary">putative GI10099</name>
    <name evidence="2" type="ORF">CLUMA_CG015440</name>
</gene>
<dbReference type="OrthoDB" id="8044190at2759"/>
<dbReference type="EMBL" id="CVRI01000057">
    <property type="protein sequence ID" value="CRL01851.1"/>
    <property type="molecule type" value="Genomic_DNA"/>
</dbReference>
<feature type="compositionally biased region" description="Low complexity" evidence="1">
    <location>
        <begin position="557"/>
        <end position="567"/>
    </location>
</feature>
<proteinExistence type="predicted"/>
<evidence type="ECO:0000313" key="3">
    <source>
        <dbReference type="Proteomes" id="UP000183832"/>
    </source>
</evidence>
<evidence type="ECO:0000313" key="2">
    <source>
        <dbReference type="EMBL" id="CRL01851.1"/>
    </source>
</evidence>
<feature type="region of interest" description="Disordered" evidence="1">
    <location>
        <begin position="552"/>
        <end position="583"/>
    </location>
</feature>
<feature type="compositionally biased region" description="Polar residues" evidence="1">
    <location>
        <begin position="252"/>
        <end position="263"/>
    </location>
</feature>
<keyword evidence="3" id="KW-1185">Reference proteome</keyword>
<organism evidence="2 3">
    <name type="scientific">Clunio marinus</name>
    <dbReference type="NCBI Taxonomy" id="568069"/>
    <lineage>
        <taxon>Eukaryota</taxon>
        <taxon>Metazoa</taxon>
        <taxon>Ecdysozoa</taxon>
        <taxon>Arthropoda</taxon>
        <taxon>Hexapoda</taxon>
        <taxon>Insecta</taxon>
        <taxon>Pterygota</taxon>
        <taxon>Neoptera</taxon>
        <taxon>Endopterygota</taxon>
        <taxon>Diptera</taxon>
        <taxon>Nematocera</taxon>
        <taxon>Chironomoidea</taxon>
        <taxon>Chironomidae</taxon>
        <taxon>Clunio</taxon>
    </lineage>
</organism>
<sequence>MEAINGVKYHPVPAVRSSKIKQANGMQKLYTKIINKIEDFPPKLHPKPVPCNLIRNSPINKPVTKVRKTTENPIIKPVPTSGYESLVSSILSDDDEFYSKLTFDDSEQSLEDEIFEELEKVAHDEAKLNAALQNFDKILSEYNGKKAKELKQTEVVIKKEEKPSAIPKPLQKSKTCSIIESKCILKKQNEEKKKNIPQKVEKPLNVESLVPIASANCYQVTKSLWNLQDFDDFAKSAKSSEKPQLAVRRSDGPSTSARSTMSRAKSVWDMTPTAPLSLRPTYSRQSSISRIPIKSSKLSMSMMHLNVSNTALNTSYCSPSPRMTKSSVYASTTSLSNPTSSKLSLTRRSSLALAPKRQETPPPKYVETKTSLQRRYLTSSMNNINKMPLSIAPSKPIQISTTLKSAKSEMSLNNGRFVLKAFDRQQQSKQKVDPIHHSRMALKTKNVVGESMFDKCMNVKGQELARKVEEVSELNYVNERTKTIVVIGDGKKRDYIAKHQQASSAFPSPSTKALSVVSMNTKSSLTNSAYSIRNHHNDANKTLLKVNAITNPCTVDNQTGNRQQRQQTESENTSKSVTQSSNRTTVTTKIVTVKSPYNIRNNLSQSPTLKSCEIIPVVLDETTPVDVKDYNSDCSDDSGHISNENEDLTLKMELKKPRKISEELLGIFEQKSQQNILPAKAKVIELNHVNLIKSSLEIYPTLNKTCKSEVKIFIGQY</sequence>
<feature type="compositionally biased region" description="Low complexity" evidence="1">
    <location>
        <begin position="339"/>
        <end position="354"/>
    </location>
</feature>
<protein>
    <submittedName>
        <fullName evidence="2">CLUMA_CG015440, isoform A</fullName>
    </submittedName>
</protein>
<evidence type="ECO:0000256" key="1">
    <source>
        <dbReference type="SAM" id="MobiDB-lite"/>
    </source>
</evidence>
<name>A0A1J1INP4_9DIPT</name>
<reference evidence="2 3" key="1">
    <citation type="submission" date="2015-04" db="EMBL/GenBank/DDBJ databases">
        <authorList>
            <person name="Syromyatnikov M.Y."/>
            <person name="Popov V.N."/>
        </authorList>
    </citation>
    <scope>NUCLEOTIDE SEQUENCE [LARGE SCALE GENOMIC DNA]</scope>
</reference>
<feature type="region of interest" description="Disordered" evidence="1">
    <location>
        <begin position="328"/>
        <end position="364"/>
    </location>
</feature>
<feature type="compositionally biased region" description="Polar residues" evidence="1">
    <location>
        <begin position="328"/>
        <end position="338"/>
    </location>
</feature>
<dbReference type="Proteomes" id="UP000183832">
    <property type="component" value="Unassembled WGS sequence"/>
</dbReference>
<accession>A0A1J1INP4</accession>